<keyword evidence="1" id="KW-0812">Transmembrane</keyword>
<gene>
    <name evidence="4" type="ORF">B0A73_17165</name>
    <name evidence="3" type="ORF">IW18_18965</name>
</gene>
<evidence type="ECO:0000259" key="2">
    <source>
        <dbReference type="Pfam" id="PF00535"/>
    </source>
</evidence>
<reference evidence="4 6" key="2">
    <citation type="submission" date="2016-11" db="EMBL/GenBank/DDBJ databases">
        <title>Whole genomes of Flavobacteriaceae.</title>
        <authorList>
            <person name="Stine C."/>
            <person name="Li C."/>
            <person name="Tadesse D."/>
        </authorList>
    </citation>
    <scope>NUCLEOTIDE SEQUENCE [LARGE SCALE GENOMIC DNA]</scope>
    <source>
        <strain evidence="4 6">ATCC 51468</strain>
    </source>
</reference>
<dbReference type="RefSeq" id="WP_041519739.1">
    <property type="nucleotide sequence ID" value="NZ_JPRK01000017.1"/>
</dbReference>
<accession>A0A0D0EDW2</accession>
<dbReference type="SUPFAM" id="SSF53448">
    <property type="entry name" value="Nucleotide-diphospho-sugar transferases"/>
    <property type="match status" value="1"/>
</dbReference>
<organism evidence="3 5">
    <name type="scientific">Flavobacterium hibernum</name>
    <dbReference type="NCBI Taxonomy" id="37752"/>
    <lineage>
        <taxon>Bacteria</taxon>
        <taxon>Pseudomonadati</taxon>
        <taxon>Bacteroidota</taxon>
        <taxon>Flavobacteriia</taxon>
        <taxon>Flavobacteriales</taxon>
        <taxon>Flavobacteriaceae</taxon>
        <taxon>Flavobacterium</taxon>
    </lineage>
</organism>
<dbReference type="Proteomes" id="UP000032061">
    <property type="component" value="Unassembled WGS sequence"/>
</dbReference>
<feature type="domain" description="Glycosyltransferase 2-like" evidence="2">
    <location>
        <begin position="52"/>
        <end position="132"/>
    </location>
</feature>
<dbReference type="AlphaFoldDB" id="A0A0D0EDW2"/>
<dbReference type="Proteomes" id="UP000198302">
    <property type="component" value="Unassembled WGS sequence"/>
</dbReference>
<evidence type="ECO:0000313" key="4">
    <source>
        <dbReference type="EMBL" id="OXA85087.1"/>
    </source>
</evidence>
<protein>
    <recommendedName>
        <fullName evidence="2">Glycosyltransferase 2-like domain-containing protein</fullName>
    </recommendedName>
</protein>
<keyword evidence="1" id="KW-0472">Membrane</keyword>
<keyword evidence="6" id="KW-1185">Reference proteome</keyword>
<dbReference type="EMBL" id="JPRK01000017">
    <property type="protein sequence ID" value="KIO51299.1"/>
    <property type="molecule type" value="Genomic_DNA"/>
</dbReference>
<proteinExistence type="predicted"/>
<name>A0A0D0EDW2_9FLAO</name>
<dbReference type="InterPro" id="IPR001173">
    <property type="entry name" value="Glyco_trans_2-like"/>
</dbReference>
<feature type="transmembrane region" description="Helical" evidence="1">
    <location>
        <begin position="224"/>
        <end position="245"/>
    </location>
</feature>
<keyword evidence="1" id="KW-1133">Transmembrane helix</keyword>
<comment type="caution">
    <text evidence="3">The sequence shown here is derived from an EMBL/GenBank/DDBJ whole genome shotgun (WGS) entry which is preliminary data.</text>
</comment>
<dbReference type="CDD" id="cd00761">
    <property type="entry name" value="Glyco_tranf_GTA_type"/>
    <property type="match status" value="1"/>
</dbReference>
<dbReference type="Gene3D" id="3.90.550.10">
    <property type="entry name" value="Spore Coat Polysaccharide Biosynthesis Protein SpsA, Chain A"/>
    <property type="match status" value="1"/>
</dbReference>
<dbReference type="OrthoDB" id="9778406at2"/>
<evidence type="ECO:0000256" key="1">
    <source>
        <dbReference type="SAM" id="Phobius"/>
    </source>
</evidence>
<sequence length="277" mass="31886">MKMLNVFSENDFEILIATKDRSNLDFLLPMFPFEHFSTFNILIVNQSKIEVLSSDFDNVKVINTTEKGLSKSRNKAIANASKKICLITDDDVVFAKKFKQDILLAFEKNKKADVITFNHQRIGDSKPQKSCNSSFKHDDKSIWNVSSIEIAFQLNEIKKNNITFDEYFGLGAFFETAEEFLFLKLALNLGLEVYFSPEIIVSHPQFSSGKDEGSDVLIYGRAALFYKLHGNLVFLWLAKYVFFLFRKKYIRFSEIRKKYKIGLAGIAKFKGLTNNKL</sequence>
<evidence type="ECO:0000313" key="5">
    <source>
        <dbReference type="Proteomes" id="UP000032061"/>
    </source>
</evidence>
<dbReference type="Pfam" id="PF00535">
    <property type="entry name" value="Glycos_transf_2"/>
    <property type="match status" value="1"/>
</dbReference>
<reference evidence="3 5" key="1">
    <citation type="submission" date="2015-01" db="EMBL/GenBank/DDBJ databases">
        <title>Genome of Flavobacterium hibernum DSM 12611.</title>
        <authorList>
            <person name="Stropko S.J."/>
            <person name="Pipes S.E."/>
            <person name="Newman J.D."/>
        </authorList>
    </citation>
    <scope>NUCLEOTIDE SEQUENCE [LARGE SCALE GENOMIC DNA]</scope>
    <source>
        <strain evidence="3 5">DSM 12611</strain>
    </source>
</reference>
<evidence type="ECO:0000313" key="6">
    <source>
        <dbReference type="Proteomes" id="UP000198302"/>
    </source>
</evidence>
<dbReference type="EMBL" id="MUGX01000026">
    <property type="protein sequence ID" value="OXA85087.1"/>
    <property type="molecule type" value="Genomic_DNA"/>
</dbReference>
<dbReference type="InterPro" id="IPR029044">
    <property type="entry name" value="Nucleotide-diphossugar_trans"/>
</dbReference>
<evidence type="ECO:0000313" key="3">
    <source>
        <dbReference type="EMBL" id="KIO51299.1"/>
    </source>
</evidence>
<dbReference type="STRING" id="37752.IW18_18965"/>